<dbReference type="AlphaFoldDB" id="A0A4R6VUM5"/>
<evidence type="ECO:0000313" key="3">
    <source>
        <dbReference type="Proteomes" id="UP000295391"/>
    </source>
</evidence>
<comment type="caution">
    <text evidence="2">The sequence shown here is derived from an EMBL/GenBank/DDBJ whole genome shotgun (WGS) entry which is preliminary data.</text>
</comment>
<accession>A0A4R6VUM5</accession>
<organism evidence="2 3">
    <name type="scientific">Maritalea mobilis</name>
    <dbReference type="NCBI Taxonomy" id="483324"/>
    <lineage>
        <taxon>Bacteria</taxon>
        <taxon>Pseudomonadati</taxon>
        <taxon>Pseudomonadota</taxon>
        <taxon>Alphaproteobacteria</taxon>
        <taxon>Hyphomicrobiales</taxon>
        <taxon>Devosiaceae</taxon>
        <taxon>Maritalea</taxon>
    </lineage>
</organism>
<evidence type="ECO:0000313" key="2">
    <source>
        <dbReference type="EMBL" id="TDQ63931.1"/>
    </source>
</evidence>
<protein>
    <submittedName>
        <fullName evidence="2">Uncharacterized protein</fullName>
    </submittedName>
</protein>
<name>A0A4R6VUM5_9HYPH</name>
<keyword evidence="3" id="KW-1185">Reference proteome</keyword>
<reference evidence="2 3" key="1">
    <citation type="submission" date="2019-03" db="EMBL/GenBank/DDBJ databases">
        <title>Genomic Encyclopedia of Type Strains, Phase III (KMG-III): the genomes of soil and plant-associated and newly described type strains.</title>
        <authorList>
            <person name="Whitman W."/>
        </authorList>
    </citation>
    <scope>NUCLEOTIDE SEQUENCE [LARGE SCALE GENOMIC DNA]</scope>
    <source>
        <strain evidence="2 3">CGMCC 1.7002</strain>
    </source>
</reference>
<gene>
    <name evidence="2" type="ORF">ATL17_1940</name>
</gene>
<feature type="region of interest" description="Disordered" evidence="1">
    <location>
        <begin position="79"/>
        <end position="99"/>
    </location>
</feature>
<proteinExistence type="predicted"/>
<dbReference type="EMBL" id="SNYR01000002">
    <property type="protein sequence ID" value="TDQ63931.1"/>
    <property type="molecule type" value="Genomic_DNA"/>
</dbReference>
<sequence>MDYRVKPGNDGRMFGRNFSTAFGFGTTPTTPPHAVPDLIRGQAAPAQLELRKTPPASLQHLILQSNSRVDSLKRYIRALPSHYPPPSPSGLTRGSMQRKPRRTPFLNYLEDSPTWIPTYARMTLCLYEAPTKPPTSPRTRSGVQAAPEQFALIKTSPALLQDQPRGVSVNLSCKPFHLSTVRNGT</sequence>
<dbReference type="Proteomes" id="UP000295391">
    <property type="component" value="Unassembled WGS sequence"/>
</dbReference>
<evidence type="ECO:0000256" key="1">
    <source>
        <dbReference type="SAM" id="MobiDB-lite"/>
    </source>
</evidence>